<evidence type="ECO:0000313" key="7">
    <source>
        <dbReference type="EMBL" id="REL29057.1"/>
    </source>
</evidence>
<keyword evidence="5 6" id="KW-0472">Membrane</keyword>
<dbReference type="EMBL" id="QUOU01000001">
    <property type="protein sequence ID" value="REL29057.1"/>
    <property type="molecule type" value="Genomic_DNA"/>
</dbReference>
<evidence type="ECO:0000256" key="5">
    <source>
        <dbReference type="ARBA" id="ARBA00023136"/>
    </source>
</evidence>
<proteinExistence type="predicted"/>
<evidence type="ECO:0000256" key="6">
    <source>
        <dbReference type="SAM" id="Phobius"/>
    </source>
</evidence>
<dbReference type="AlphaFoldDB" id="A0A3E0TXF4"/>
<organism evidence="7 8">
    <name type="scientific">Thalassotalea euphylliae</name>
    <dbReference type="NCBI Taxonomy" id="1655234"/>
    <lineage>
        <taxon>Bacteria</taxon>
        <taxon>Pseudomonadati</taxon>
        <taxon>Pseudomonadota</taxon>
        <taxon>Gammaproteobacteria</taxon>
        <taxon>Alteromonadales</taxon>
        <taxon>Colwelliaceae</taxon>
        <taxon>Thalassotalea</taxon>
    </lineage>
</organism>
<evidence type="ECO:0000256" key="3">
    <source>
        <dbReference type="ARBA" id="ARBA00022692"/>
    </source>
</evidence>
<name>A0A3E0TXF4_9GAMM</name>
<feature type="transmembrane region" description="Helical" evidence="6">
    <location>
        <begin position="54"/>
        <end position="71"/>
    </location>
</feature>
<comment type="caution">
    <text evidence="7">The sequence shown here is derived from an EMBL/GenBank/DDBJ whole genome shotgun (WGS) entry which is preliminary data.</text>
</comment>
<sequence length="99" mass="10867">MIYFNWGLSHALSALAGGCIGIIPNFVFALYAFRYAGASANRKVMDAFFRGAKIKLGLTAILFALAFKFLVIIPVPFFGAFCLAVFSSLLTPMFLKFKL</sequence>
<dbReference type="GO" id="GO:0005886">
    <property type="term" value="C:plasma membrane"/>
    <property type="evidence" value="ECO:0007669"/>
    <property type="project" value="UniProtKB-SubCell"/>
</dbReference>
<gene>
    <name evidence="7" type="ORF">DXX93_20625</name>
</gene>
<dbReference type="OrthoDB" id="5702716at2"/>
<keyword evidence="4 6" id="KW-1133">Transmembrane helix</keyword>
<evidence type="ECO:0000256" key="1">
    <source>
        <dbReference type="ARBA" id="ARBA00004651"/>
    </source>
</evidence>
<dbReference type="InterPro" id="IPR005598">
    <property type="entry name" value="ATP_synth_I"/>
</dbReference>
<comment type="subcellular location">
    <subcellularLocation>
        <location evidence="1">Cell membrane</location>
        <topology evidence="1">Multi-pass membrane protein</topology>
    </subcellularLocation>
</comment>
<feature type="transmembrane region" description="Helical" evidence="6">
    <location>
        <begin position="12"/>
        <end position="33"/>
    </location>
</feature>
<evidence type="ECO:0000256" key="2">
    <source>
        <dbReference type="ARBA" id="ARBA00022475"/>
    </source>
</evidence>
<keyword evidence="3 6" id="KW-0812">Transmembrane</keyword>
<accession>A0A3E0TXF4</accession>
<dbReference type="Proteomes" id="UP000256478">
    <property type="component" value="Unassembled WGS sequence"/>
</dbReference>
<reference evidence="7 8" key="1">
    <citation type="submission" date="2018-08" db="EMBL/GenBank/DDBJ databases">
        <title>Thalassotalea euphylliae genome.</title>
        <authorList>
            <person name="Summers S."/>
            <person name="Rice S.A."/>
            <person name="Freckelton M.L."/>
            <person name="Nedved B.T."/>
            <person name="Hadfield M.G."/>
        </authorList>
    </citation>
    <scope>NUCLEOTIDE SEQUENCE [LARGE SCALE GENOMIC DNA]</scope>
    <source>
        <strain evidence="7 8">H1</strain>
    </source>
</reference>
<evidence type="ECO:0000256" key="4">
    <source>
        <dbReference type="ARBA" id="ARBA00022989"/>
    </source>
</evidence>
<protein>
    <submittedName>
        <fullName evidence="7">F0F1 ATP synthase assembly protein I</fullName>
    </submittedName>
</protein>
<dbReference type="Pfam" id="PF03899">
    <property type="entry name" value="ATP-synt_I"/>
    <property type="match status" value="1"/>
</dbReference>
<keyword evidence="2" id="KW-1003">Cell membrane</keyword>
<evidence type="ECO:0000313" key="8">
    <source>
        <dbReference type="Proteomes" id="UP000256478"/>
    </source>
</evidence>